<gene>
    <name evidence="5" type="ORF">Bccel_4614</name>
</gene>
<dbReference type="Pfam" id="PF03965">
    <property type="entry name" value="Penicillinase_R"/>
    <property type="match status" value="1"/>
</dbReference>
<dbReference type="Proteomes" id="UP000036923">
    <property type="component" value="Unassembled WGS sequence"/>
</dbReference>
<evidence type="ECO:0000313" key="5">
    <source>
        <dbReference type="EMBL" id="KNY29340.1"/>
    </source>
</evidence>
<dbReference type="eggNOG" id="COG3682">
    <property type="taxonomic scope" value="Bacteria"/>
</dbReference>
<dbReference type="InterPro" id="IPR036388">
    <property type="entry name" value="WH-like_DNA-bd_sf"/>
</dbReference>
<name>A0A0L6JUL7_9FIRM</name>
<comment type="caution">
    <text evidence="5">The sequence shown here is derived from an EMBL/GenBank/DDBJ whole genome shotgun (WGS) entry which is preliminary data.</text>
</comment>
<dbReference type="Gene3D" id="1.10.10.10">
    <property type="entry name" value="Winged helix-like DNA-binding domain superfamily/Winged helix DNA-binding domain"/>
    <property type="match status" value="1"/>
</dbReference>
<dbReference type="InterPro" id="IPR036390">
    <property type="entry name" value="WH_DNA-bd_sf"/>
</dbReference>
<keyword evidence="2" id="KW-0805">Transcription regulation</keyword>
<keyword evidence="3" id="KW-0238">DNA-binding</keyword>
<dbReference type="RefSeq" id="WP_050753734.1">
    <property type="nucleotide sequence ID" value="NZ_JQKC01000001.1"/>
</dbReference>
<accession>A0A0L6JUL7</accession>
<protein>
    <submittedName>
        <fullName evidence="5">Transcriptional repressor, CopY family</fullName>
    </submittedName>
</protein>
<evidence type="ECO:0000256" key="1">
    <source>
        <dbReference type="ARBA" id="ARBA00011046"/>
    </source>
</evidence>
<proteinExistence type="inferred from homology"/>
<evidence type="ECO:0000313" key="6">
    <source>
        <dbReference type="Proteomes" id="UP000036923"/>
    </source>
</evidence>
<reference evidence="6" key="1">
    <citation type="submission" date="2015-07" db="EMBL/GenBank/DDBJ databases">
        <title>Near-Complete Genome Sequence of the Cellulolytic Bacterium Bacteroides (Pseudobacteroides) cellulosolvens ATCC 35603.</title>
        <authorList>
            <person name="Dassa B."/>
            <person name="Utturkar S.M."/>
            <person name="Klingeman D.M."/>
            <person name="Hurt R.A."/>
            <person name="Keller M."/>
            <person name="Xu J."/>
            <person name="Reddy Y.H.K."/>
            <person name="Borovok I."/>
            <person name="Grinberg I.R."/>
            <person name="Lamed R."/>
            <person name="Zhivin O."/>
            <person name="Bayer E.A."/>
            <person name="Brown S.D."/>
        </authorList>
    </citation>
    <scope>NUCLEOTIDE SEQUENCE [LARGE SCALE GENOMIC DNA]</scope>
    <source>
        <strain evidence="6">DSM 2933</strain>
    </source>
</reference>
<dbReference type="GO" id="GO:0003677">
    <property type="term" value="F:DNA binding"/>
    <property type="evidence" value="ECO:0007669"/>
    <property type="project" value="UniProtKB-KW"/>
</dbReference>
<dbReference type="GO" id="GO:0045892">
    <property type="term" value="P:negative regulation of DNA-templated transcription"/>
    <property type="evidence" value="ECO:0007669"/>
    <property type="project" value="InterPro"/>
</dbReference>
<comment type="similarity">
    <text evidence="1">Belongs to the BlaI transcriptional regulatory family.</text>
</comment>
<dbReference type="EMBL" id="LGTC01000001">
    <property type="protein sequence ID" value="KNY29340.1"/>
    <property type="molecule type" value="Genomic_DNA"/>
</dbReference>
<dbReference type="InterPro" id="IPR005650">
    <property type="entry name" value="BlaI_family"/>
</dbReference>
<evidence type="ECO:0000256" key="2">
    <source>
        <dbReference type="ARBA" id="ARBA00023015"/>
    </source>
</evidence>
<dbReference type="AlphaFoldDB" id="A0A0L6JUL7"/>
<dbReference type="OrthoDB" id="1849040at2"/>
<evidence type="ECO:0000256" key="4">
    <source>
        <dbReference type="ARBA" id="ARBA00023163"/>
    </source>
</evidence>
<keyword evidence="6" id="KW-1185">Reference proteome</keyword>
<evidence type="ECO:0000256" key="3">
    <source>
        <dbReference type="ARBA" id="ARBA00023125"/>
    </source>
</evidence>
<dbReference type="STRING" id="398512.Bccel_4614"/>
<dbReference type="SUPFAM" id="SSF46785">
    <property type="entry name" value="Winged helix' DNA-binding domain"/>
    <property type="match status" value="1"/>
</dbReference>
<sequence>MSDESLIYLSRREQQIMDIILRLGKATVSDVQDEIGEDINYSTVRALMKILEDKGQLKHEKQGIKYLYYPAGSRKNAEKKAIKNLLKTFFNNCNVYCWSGSVSSGF</sequence>
<organism evidence="5 6">
    <name type="scientific">Pseudobacteroides cellulosolvens ATCC 35603 = DSM 2933</name>
    <dbReference type="NCBI Taxonomy" id="398512"/>
    <lineage>
        <taxon>Bacteria</taxon>
        <taxon>Bacillati</taxon>
        <taxon>Bacillota</taxon>
        <taxon>Clostridia</taxon>
        <taxon>Eubacteriales</taxon>
        <taxon>Oscillospiraceae</taxon>
        <taxon>Pseudobacteroides</taxon>
    </lineage>
</organism>
<keyword evidence="4" id="KW-0804">Transcription</keyword>